<reference evidence="2" key="2">
    <citation type="journal article" date="2014" name="ISME J.">
        <title>Microbial stratification in low pH oxic and suboxic macroscopic growths along an acid mine drainage.</title>
        <authorList>
            <person name="Mendez-Garcia C."/>
            <person name="Mesa V."/>
            <person name="Sprenger R.R."/>
            <person name="Richter M."/>
            <person name="Diez M.S."/>
            <person name="Solano J."/>
            <person name="Bargiela R."/>
            <person name="Golyshina O.V."/>
            <person name="Manteca A."/>
            <person name="Ramos J.L."/>
            <person name="Gallego J.R."/>
            <person name="Llorente I."/>
            <person name="Martins Dos Santos V.A."/>
            <person name="Jensen O.N."/>
            <person name="Pelaez A.I."/>
            <person name="Sanchez J."/>
            <person name="Ferrer M."/>
        </authorList>
    </citation>
    <scope>NUCLEOTIDE SEQUENCE</scope>
</reference>
<feature type="region of interest" description="Disordered" evidence="1">
    <location>
        <begin position="1"/>
        <end position="36"/>
    </location>
</feature>
<accession>T0ZE66</accession>
<evidence type="ECO:0000313" key="2">
    <source>
        <dbReference type="EMBL" id="EQD43343.1"/>
    </source>
</evidence>
<name>T0ZE66_9ZZZZ</name>
<proteinExistence type="predicted"/>
<evidence type="ECO:0000256" key="1">
    <source>
        <dbReference type="SAM" id="MobiDB-lite"/>
    </source>
</evidence>
<reference evidence="2" key="1">
    <citation type="submission" date="2013-08" db="EMBL/GenBank/DDBJ databases">
        <authorList>
            <person name="Mendez C."/>
            <person name="Richter M."/>
            <person name="Ferrer M."/>
            <person name="Sanchez J."/>
        </authorList>
    </citation>
    <scope>NUCLEOTIDE SEQUENCE</scope>
</reference>
<sequence length="89" mass="10110">MHAALAKDRPSLSPRATWVQPNHRGGGCPTAEPGAYQSQSSPYYGYYYSTDEDIDKRMHELLDDIASEADDRNCFSESDARMEGTDRYW</sequence>
<dbReference type="EMBL" id="AUZY01009142">
    <property type="protein sequence ID" value="EQD43343.1"/>
    <property type="molecule type" value="Genomic_DNA"/>
</dbReference>
<protein>
    <submittedName>
        <fullName evidence="2">Uncharacterized protein</fullName>
    </submittedName>
</protein>
<gene>
    <name evidence="2" type="ORF">B1B_13866</name>
</gene>
<feature type="compositionally biased region" description="Basic and acidic residues" evidence="1">
    <location>
        <begin position="1"/>
        <end position="10"/>
    </location>
</feature>
<comment type="caution">
    <text evidence="2">The sequence shown here is derived from an EMBL/GenBank/DDBJ whole genome shotgun (WGS) entry which is preliminary data.</text>
</comment>
<dbReference type="AlphaFoldDB" id="T0ZE66"/>
<organism evidence="2">
    <name type="scientific">mine drainage metagenome</name>
    <dbReference type="NCBI Taxonomy" id="410659"/>
    <lineage>
        <taxon>unclassified sequences</taxon>
        <taxon>metagenomes</taxon>
        <taxon>ecological metagenomes</taxon>
    </lineage>
</organism>